<accession>A0A1M5EI82</accession>
<dbReference type="NCBIfam" id="TIGR02532">
    <property type="entry name" value="IV_pilin_GFxxxE"/>
    <property type="match status" value="1"/>
</dbReference>
<keyword evidence="2" id="KW-0178">Competence</keyword>
<dbReference type="PROSITE" id="PS00409">
    <property type="entry name" value="PROKAR_NTER_METHYL"/>
    <property type="match status" value="1"/>
</dbReference>
<dbReference type="GO" id="GO:0009986">
    <property type="term" value="C:cell surface"/>
    <property type="evidence" value="ECO:0007669"/>
    <property type="project" value="UniProtKB-SubCell"/>
</dbReference>
<name>A0A1M5EI82_9BACI</name>
<dbReference type="OrthoDB" id="2721912at2"/>
<keyword evidence="3" id="KW-0472">Membrane</keyword>
<dbReference type="InterPro" id="IPR012902">
    <property type="entry name" value="N_methyl_site"/>
</dbReference>
<dbReference type="Gene3D" id="3.30.700.10">
    <property type="entry name" value="Glycoprotein, Type 4 Pilin"/>
    <property type="match status" value="1"/>
</dbReference>
<dbReference type="Proteomes" id="UP000183988">
    <property type="component" value="Unassembled WGS sequence"/>
</dbReference>
<keyword evidence="3" id="KW-1133">Transmembrane helix</keyword>
<reference evidence="4 5" key="1">
    <citation type="submission" date="2016-11" db="EMBL/GenBank/DDBJ databases">
        <authorList>
            <person name="Jaros S."/>
            <person name="Januszkiewicz K."/>
            <person name="Wedrychowicz H."/>
        </authorList>
    </citation>
    <scope>NUCLEOTIDE SEQUENCE [LARGE SCALE GENOMIC DNA]</scope>
    <source>
        <strain evidence="4 5">IBRC-M 10683</strain>
    </source>
</reference>
<evidence type="ECO:0000313" key="4">
    <source>
        <dbReference type="EMBL" id="SHF78762.1"/>
    </source>
</evidence>
<dbReference type="STRING" id="930117.SAMN05216225_100529"/>
<feature type="transmembrane region" description="Helical" evidence="3">
    <location>
        <begin position="20"/>
        <end position="42"/>
    </location>
</feature>
<keyword evidence="5" id="KW-1185">Reference proteome</keyword>
<keyword evidence="3" id="KW-0812">Transmembrane</keyword>
<evidence type="ECO:0000256" key="2">
    <source>
        <dbReference type="ARBA" id="ARBA00023287"/>
    </source>
</evidence>
<comment type="subcellular location">
    <subcellularLocation>
        <location evidence="1">Cell surface</location>
    </subcellularLocation>
</comment>
<dbReference type="EMBL" id="FQVW01000005">
    <property type="protein sequence ID" value="SHF78762.1"/>
    <property type="molecule type" value="Genomic_DNA"/>
</dbReference>
<dbReference type="InterPro" id="IPR045584">
    <property type="entry name" value="Pilin-like"/>
</dbReference>
<evidence type="ECO:0000256" key="3">
    <source>
        <dbReference type="SAM" id="Phobius"/>
    </source>
</evidence>
<protein>
    <submittedName>
        <fullName evidence="4">Type IV pilus assembly protein PilA</fullName>
    </submittedName>
</protein>
<dbReference type="RefSeq" id="WP_072888378.1">
    <property type="nucleotide sequence ID" value="NZ_FQVW01000005.1"/>
</dbReference>
<gene>
    <name evidence="4" type="ORF">SAMN05216225_100529</name>
</gene>
<proteinExistence type="predicted"/>
<organism evidence="4 5">
    <name type="scientific">Ornithinibacillus halophilus</name>
    <dbReference type="NCBI Taxonomy" id="930117"/>
    <lineage>
        <taxon>Bacteria</taxon>
        <taxon>Bacillati</taxon>
        <taxon>Bacillota</taxon>
        <taxon>Bacilli</taxon>
        <taxon>Bacillales</taxon>
        <taxon>Bacillaceae</taxon>
        <taxon>Ornithinibacillus</taxon>
    </lineage>
</organism>
<dbReference type="AlphaFoldDB" id="A0A1M5EI82"/>
<dbReference type="SUPFAM" id="SSF54523">
    <property type="entry name" value="Pili subunits"/>
    <property type="match status" value="1"/>
</dbReference>
<evidence type="ECO:0000256" key="1">
    <source>
        <dbReference type="ARBA" id="ARBA00004241"/>
    </source>
</evidence>
<sequence length="142" mass="15210">MLKKLKKKFKQQKGFTLVELLAVIAILGIIVAIAVPTIGNIVSNSEEDALKANEELITNAARLAHVSGLTFSNNDTDVDVDNVTDAGDDNYYTVDHLVDAGFLDSVPDAVGNNGSYDNTYVKVVEDDGTGGIKFEFNQNASS</sequence>
<dbReference type="GO" id="GO:0030420">
    <property type="term" value="P:establishment of competence for transformation"/>
    <property type="evidence" value="ECO:0007669"/>
    <property type="project" value="UniProtKB-KW"/>
</dbReference>
<evidence type="ECO:0000313" key="5">
    <source>
        <dbReference type="Proteomes" id="UP000183988"/>
    </source>
</evidence>
<dbReference type="Pfam" id="PF07963">
    <property type="entry name" value="N_methyl"/>
    <property type="match status" value="1"/>
</dbReference>